<reference evidence="1 2" key="1">
    <citation type="submission" date="2023-03" db="EMBL/GenBank/DDBJ databases">
        <title>Bacillus Genome Sequencing.</title>
        <authorList>
            <person name="Dunlap C."/>
        </authorList>
    </citation>
    <scope>NUCLEOTIDE SEQUENCE [LARGE SCALE GENOMIC DNA]</scope>
    <source>
        <strain evidence="1 2">B-4107</strain>
    </source>
</reference>
<sequence>MNKKIKHISSVMVFFLIFSIFQGIPIHAKAANETNFDENQLEEKNNFLTEFTNLDENEEIDLIQIEEEFKEQFGEEISEEIIIEGFSESDDDVELTLGLDSLDDDFYAELLFDVNESAFSVSGESVDINGELVYYEYDIVVEESTEDSFIATFIDKQSGEVYNFNSNVAEASVLPAIIIGHVVRLGIQWVIKNIAKKHLTNAVKGLSNQIKKKSASKASTGRQTARNLEEQLAMKSVLSSPLSGAREVVSKSKMNDKRWLGSKGWSKYQRTFKTGKGTVNIHFNYNSRTKKFDDFKFK</sequence>
<keyword evidence="2" id="KW-1185">Reference proteome</keyword>
<gene>
    <name evidence="1" type="ORF">P5F74_16650</name>
</gene>
<accession>A0ABU6NSJ3</accession>
<proteinExistence type="predicted"/>
<dbReference type="NCBIfam" id="NF038340">
    <property type="entry name" value="SAR2788_fam"/>
    <property type="match status" value="1"/>
</dbReference>
<protein>
    <submittedName>
        <fullName evidence="1">SAR2788 family putative toxin</fullName>
    </submittedName>
</protein>
<dbReference type="RefSeq" id="WP_328238423.1">
    <property type="nucleotide sequence ID" value="NZ_JAROAS010000040.1"/>
</dbReference>
<evidence type="ECO:0000313" key="1">
    <source>
        <dbReference type="EMBL" id="MED4129767.1"/>
    </source>
</evidence>
<name>A0ABU6NSJ3_9BACI</name>
<evidence type="ECO:0000313" key="2">
    <source>
        <dbReference type="Proteomes" id="UP001341820"/>
    </source>
</evidence>
<dbReference type="EMBL" id="JAROAS010000040">
    <property type="protein sequence ID" value="MED4129767.1"/>
    <property type="molecule type" value="Genomic_DNA"/>
</dbReference>
<dbReference type="Proteomes" id="UP001341820">
    <property type="component" value="Unassembled WGS sequence"/>
</dbReference>
<organism evidence="1 2">
    <name type="scientific">Shouchella miscanthi</name>
    <dbReference type="NCBI Taxonomy" id="2598861"/>
    <lineage>
        <taxon>Bacteria</taxon>
        <taxon>Bacillati</taxon>
        <taxon>Bacillota</taxon>
        <taxon>Bacilli</taxon>
        <taxon>Bacillales</taxon>
        <taxon>Bacillaceae</taxon>
        <taxon>Shouchella</taxon>
    </lineage>
</organism>
<comment type="caution">
    <text evidence="1">The sequence shown here is derived from an EMBL/GenBank/DDBJ whole genome shotgun (WGS) entry which is preliminary data.</text>
</comment>